<keyword evidence="3" id="KW-0813">Transport</keyword>
<comment type="caution">
    <text evidence="13">The sequence shown here is derived from an EMBL/GenBank/DDBJ whole genome shotgun (WGS) entry which is preliminary data.</text>
</comment>
<evidence type="ECO:0000259" key="12">
    <source>
        <dbReference type="Pfam" id="PF13609"/>
    </source>
</evidence>
<feature type="domain" description="Porin" evidence="12">
    <location>
        <begin position="7"/>
        <end position="343"/>
    </location>
</feature>
<evidence type="ECO:0000256" key="8">
    <source>
        <dbReference type="ARBA" id="ARBA00023114"/>
    </source>
</evidence>
<dbReference type="GO" id="GO:0009279">
    <property type="term" value="C:cell outer membrane"/>
    <property type="evidence" value="ECO:0007669"/>
    <property type="project" value="UniProtKB-SubCell"/>
</dbReference>
<dbReference type="Pfam" id="PF13609">
    <property type="entry name" value="Porin_4"/>
    <property type="match status" value="1"/>
</dbReference>
<evidence type="ECO:0000256" key="3">
    <source>
        <dbReference type="ARBA" id="ARBA00022448"/>
    </source>
</evidence>
<keyword evidence="10" id="KW-0998">Cell outer membrane</keyword>
<keyword evidence="9" id="KW-0472">Membrane</keyword>
<organism evidence="13 14">
    <name type="scientific">Cupriavidus necator</name>
    <name type="common">Alcaligenes eutrophus</name>
    <name type="synonym">Ralstonia eutropha</name>
    <dbReference type="NCBI Taxonomy" id="106590"/>
    <lineage>
        <taxon>Bacteria</taxon>
        <taxon>Pseudomonadati</taxon>
        <taxon>Pseudomonadota</taxon>
        <taxon>Betaproteobacteria</taxon>
        <taxon>Burkholderiales</taxon>
        <taxon>Burkholderiaceae</taxon>
        <taxon>Cupriavidus</taxon>
    </lineage>
</organism>
<dbReference type="PANTHER" id="PTHR34501:SF9">
    <property type="entry name" value="MAJOR OUTER MEMBRANE PROTEIN P.IA"/>
    <property type="match status" value="1"/>
</dbReference>
<evidence type="ECO:0000256" key="11">
    <source>
        <dbReference type="SAM" id="SignalP"/>
    </source>
</evidence>
<evidence type="ECO:0000256" key="6">
    <source>
        <dbReference type="ARBA" id="ARBA00022729"/>
    </source>
</evidence>
<dbReference type="GO" id="GO:0046930">
    <property type="term" value="C:pore complex"/>
    <property type="evidence" value="ECO:0007669"/>
    <property type="project" value="UniProtKB-KW"/>
</dbReference>
<dbReference type="Proteomes" id="UP000253501">
    <property type="component" value="Unassembled WGS sequence"/>
</dbReference>
<keyword evidence="7" id="KW-0406">Ion transport</keyword>
<keyword evidence="4" id="KW-1134">Transmembrane beta strand</keyword>
<name>A0A367P910_CUPNE</name>
<dbReference type="InterPro" id="IPR050298">
    <property type="entry name" value="Gram-neg_bact_OMP"/>
</dbReference>
<evidence type="ECO:0000256" key="10">
    <source>
        <dbReference type="ARBA" id="ARBA00023237"/>
    </source>
</evidence>
<comment type="subunit">
    <text evidence="2">Homotrimer.</text>
</comment>
<accession>A0A367P910</accession>
<dbReference type="GO" id="GO:0015288">
    <property type="term" value="F:porin activity"/>
    <property type="evidence" value="ECO:0007669"/>
    <property type="project" value="UniProtKB-KW"/>
</dbReference>
<evidence type="ECO:0000256" key="1">
    <source>
        <dbReference type="ARBA" id="ARBA00004571"/>
    </source>
</evidence>
<dbReference type="InterPro" id="IPR033900">
    <property type="entry name" value="Gram_neg_porin_domain"/>
</dbReference>
<evidence type="ECO:0000256" key="7">
    <source>
        <dbReference type="ARBA" id="ARBA00023065"/>
    </source>
</evidence>
<dbReference type="RefSeq" id="WP_114135780.1">
    <property type="nucleotide sequence ID" value="NZ_CAXUOZ020000001.1"/>
</dbReference>
<evidence type="ECO:0000313" key="13">
    <source>
        <dbReference type="EMBL" id="RCJ04044.1"/>
    </source>
</evidence>
<dbReference type="AlphaFoldDB" id="A0A367P910"/>
<keyword evidence="8" id="KW-0626">Porin</keyword>
<comment type="subcellular location">
    <subcellularLocation>
        <location evidence="1">Cell outer membrane</location>
        <topology evidence="1">Multi-pass membrane protein</topology>
    </subcellularLocation>
</comment>
<reference evidence="13 14" key="1">
    <citation type="submission" date="2018-04" db="EMBL/GenBank/DDBJ databases">
        <title>Cupriavidus necator CR12 genome sequencing and assembly.</title>
        <authorList>
            <person name="Ben Fekih I."/>
            <person name="Mazhar H.S."/>
            <person name="Bello S.K."/>
            <person name="Rensing C."/>
        </authorList>
    </citation>
    <scope>NUCLEOTIDE SEQUENCE [LARGE SCALE GENOMIC DNA]</scope>
    <source>
        <strain evidence="13 14">CR12</strain>
    </source>
</reference>
<evidence type="ECO:0000313" key="14">
    <source>
        <dbReference type="Proteomes" id="UP000253501"/>
    </source>
</evidence>
<dbReference type="EMBL" id="QDHA01000115">
    <property type="protein sequence ID" value="RCJ04044.1"/>
    <property type="molecule type" value="Genomic_DNA"/>
</dbReference>
<dbReference type="PRINTS" id="PR00184">
    <property type="entry name" value="NEISSPPORIN"/>
</dbReference>
<dbReference type="GO" id="GO:0006811">
    <property type="term" value="P:monoatomic ion transport"/>
    <property type="evidence" value="ECO:0007669"/>
    <property type="project" value="UniProtKB-KW"/>
</dbReference>
<evidence type="ECO:0000256" key="4">
    <source>
        <dbReference type="ARBA" id="ARBA00022452"/>
    </source>
</evidence>
<feature type="chain" id="PRO_5016719168" evidence="11">
    <location>
        <begin position="21"/>
        <end position="367"/>
    </location>
</feature>
<dbReference type="InterPro" id="IPR002299">
    <property type="entry name" value="Porin_Neis"/>
</dbReference>
<dbReference type="InterPro" id="IPR023614">
    <property type="entry name" value="Porin_dom_sf"/>
</dbReference>
<dbReference type="PANTHER" id="PTHR34501">
    <property type="entry name" value="PROTEIN YDDL-RELATED"/>
    <property type="match status" value="1"/>
</dbReference>
<evidence type="ECO:0000256" key="9">
    <source>
        <dbReference type="ARBA" id="ARBA00023136"/>
    </source>
</evidence>
<evidence type="ECO:0000256" key="2">
    <source>
        <dbReference type="ARBA" id="ARBA00011233"/>
    </source>
</evidence>
<keyword evidence="6 11" id="KW-0732">Signal</keyword>
<feature type="signal peptide" evidence="11">
    <location>
        <begin position="1"/>
        <end position="20"/>
    </location>
</feature>
<dbReference type="CDD" id="cd00342">
    <property type="entry name" value="gram_neg_porins"/>
    <property type="match status" value="1"/>
</dbReference>
<proteinExistence type="predicted"/>
<dbReference type="Gene3D" id="2.40.160.10">
    <property type="entry name" value="Porin"/>
    <property type="match status" value="1"/>
</dbReference>
<evidence type="ECO:0000256" key="5">
    <source>
        <dbReference type="ARBA" id="ARBA00022692"/>
    </source>
</evidence>
<keyword evidence="5" id="KW-0812">Transmembrane</keyword>
<gene>
    <name evidence="13" type="ORF">DDK22_34095</name>
</gene>
<protein>
    <submittedName>
        <fullName evidence="13">Porin</fullName>
    </submittedName>
</protein>
<dbReference type="SUPFAM" id="SSF56935">
    <property type="entry name" value="Porins"/>
    <property type="match status" value="1"/>
</dbReference>
<sequence>MKKSAIVLAAGSLLAGSAFAQSSVTLYGIVDQSLRFTTNSDAQNHSQTQLSNGAVTNSRWGLKGSESLGNNLKAIFQLENGFDPDTGKANQGGRLFGRQAYVGLSGDFGTIKLGRQYTEGFNFFGDYDPLTIGNYDQNAWPFFLTQFRSDNVIGYSGKFGGLNVGVSYGFGEKPGSFTHAQTNPPNGNAPYFGARAAYESGPWGVGGVYQEFRDVNGNKQQMWGAAGKYAFGPAKVFLGYIGGKDKTGLIDAAFFTPANSANPIPAGGNYTASPRKDNIGYIGATYQATPALALTGVFYGDHIKNTNGLSDVSGNRYTGVLLAEYSLSKRTQVYGTVDYNKVTGGAKTQLPGRDNQLGLGAGIRHIF</sequence>